<gene>
    <name evidence="1" type="ORF">J3R30DRAFT_3696604</name>
</gene>
<proteinExistence type="predicted"/>
<comment type="caution">
    <text evidence="1">The sequence shown here is derived from an EMBL/GenBank/DDBJ whole genome shotgun (WGS) entry which is preliminary data.</text>
</comment>
<evidence type="ECO:0000313" key="2">
    <source>
        <dbReference type="Proteomes" id="UP001150266"/>
    </source>
</evidence>
<sequence length="238" mass="27115">MDEKAREFAPELLDLLTKKPASSRLLVGVYGIPASGKSTFANLLYKYTESLLQNDSSITARAILVSLDGWHLTRAQLDQFPDPKLARDRRGSHWTFDGPSYLQFVQDLRKEILPETTQIITAPSFDHAIKDPTPHAVQIHPQHRLVIIEGLYTALNYNSWREAALLLDERWYLELDFEEAQRRLVKRHLVSGVAKDHAEAVWRAEANDMPNGRFLLANTLEPTRVITSVEDPVLTLHL</sequence>
<dbReference type="PANTHER" id="PTHR10285">
    <property type="entry name" value="URIDINE KINASE"/>
    <property type="match status" value="1"/>
</dbReference>
<keyword evidence="1" id="KW-0378">Hydrolase</keyword>
<name>A0A9W9AL36_9AGAR</name>
<reference evidence="1" key="1">
    <citation type="submission" date="2022-08" db="EMBL/GenBank/DDBJ databases">
        <title>A Global Phylogenomic Analysis of the Shiitake Genus Lentinula.</title>
        <authorList>
            <consortium name="DOE Joint Genome Institute"/>
            <person name="Sierra-Patev S."/>
            <person name="Min B."/>
            <person name="Naranjo-Ortiz M."/>
            <person name="Looney B."/>
            <person name="Konkel Z."/>
            <person name="Slot J.C."/>
            <person name="Sakamoto Y."/>
            <person name="Steenwyk J.L."/>
            <person name="Rokas A."/>
            <person name="Carro J."/>
            <person name="Camarero S."/>
            <person name="Ferreira P."/>
            <person name="Molpeceres G."/>
            <person name="Ruiz-Duenas F.J."/>
            <person name="Serrano A."/>
            <person name="Henrissat B."/>
            <person name="Drula E."/>
            <person name="Hughes K.W."/>
            <person name="Mata J.L."/>
            <person name="Ishikawa N.K."/>
            <person name="Vargas-Isla R."/>
            <person name="Ushijima S."/>
            <person name="Smith C.A."/>
            <person name="Ahrendt S."/>
            <person name="Andreopoulos W."/>
            <person name="He G."/>
            <person name="Labutti K."/>
            <person name="Lipzen A."/>
            <person name="Ng V."/>
            <person name="Riley R."/>
            <person name="Sandor L."/>
            <person name="Barry K."/>
            <person name="Martinez A.T."/>
            <person name="Xiao Y."/>
            <person name="Gibbons J.G."/>
            <person name="Terashima K."/>
            <person name="Grigoriev I.V."/>
            <person name="Hibbett D.S."/>
        </authorList>
    </citation>
    <scope>NUCLEOTIDE SEQUENCE</scope>
    <source>
        <strain evidence="1">JLM2183</strain>
    </source>
</reference>
<dbReference type="EMBL" id="JAOTPV010000003">
    <property type="protein sequence ID" value="KAJ4485270.1"/>
    <property type="molecule type" value="Genomic_DNA"/>
</dbReference>
<accession>A0A9W9AL36</accession>
<dbReference type="InterPro" id="IPR027417">
    <property type="entry name" value="P-loop_NTPase"/>
</dbReference>
<keyword evidence="2" id="KW-1185">Reference proteome</keyword>
<dbReference type="Proteomes" id="UP001150266">
    <property type="component" value="Unassembled WGS sequence"/>
</dbReference>
<dbReference type="OrthoDB" id="6362633at2759"/>
<dbReference type="SUPFAM" id="SSF52540">
    <property type="entry name" value="P-loop containing nucleoside triphosphate hydrolases"/>
    <property type="match status" value="1"/>
</dbReference>
<dbReference type="Gene3D" id="3.40.50.300">
    <property type="entry name" value="P-loop containing nucleotide triphosphate hydrolases"/>
    <property type="match status" value="1"/>
</dbReference>
<protein>
    <submittedName>
        <fullName evidence="1">P-loop containing nucleoside triphosphate hydrolase protein</fullName>
    </submittedName>
</protein>
<dbReference type="AlphaFoldDB" id="A0A9W9AL36"/>
<organism evidence="1 2">
    <name type="scientific">Lentinula aciculospora</name>
    <dbReference type="NCBI Taxonomy" id="153920"/>
    <lineage>
        <taxon>Eukaryota</taxon>
        <taxon>Fungi</taxon>
        <taxon>Dikarya</taxon>
        <taxon>Basidiomycota</taxon>
        <taxon>Agaricomycotina</taxon>
        <taxon>Agaricomycetes</taxon>
        <taxon>Agaricomycetidae</taxon>
        <taxon>Agaricales</taxon>
        <taxon>Marasmiineae</taxon>
        <taxon>Omphalotaceae</taxon>
        <taxon>Lentinula</taxon>
    </lineage>
</organism>
<dbReference type="GO" id="GO:0016787">
    <property type="term" value="F:hydrolase activity"/>
    <property type="evidence" value="ECO:0007669"/>
    <property type="project" value="UniProtKB-KW"/>
</dbReference>
<evidence type="ECO:0000313" key="1">
    <source>
        <dbReference type="EMBL" id="KAJ4485270.1"/>
    </source>
</evidence>